<accession>A0A0P4WQT6</accession>
<dbReference type="SMART" id="SM00704">
    <property type="entry name" value="ZnF_CDGSH"/>
    <property type="match status" value="2"/>
</dbReference>
<dbReference type="InterPro" id="IPR042216">
    <property type="entry name" value="MitoNEET_CISD"/>
</dbReference>
<dbReference type="GO" id="GO:0005739">
    <property type="term" value="C:mitochondrion"/>
    <property type="evidence" value="ECO:0007669"/>
    <property type="project" value="TreeGrafter"/>
</dbReference>
<dbReference type="Gene3D" id="3.40.5.90">
    <property type="entry name" value="CDGSH iron-sulfur domain, mitoNEET-type"/>
    <property type="match status" value="2"/>
</dbReference>
<sequence length="139" mass="15864">MATLKVLRMPTFNLTRLLTQSAASHVSSGTQEPKDGGEAQEEWKQKGRIHSKKSVKVNLVGGKRYLWCACGYSKNQPFCDGTHLWSRFRLKIKQHPVFFKAQKDMTASLCLCKQTNKPPYCDGTHRRKEVQEAVIEEPK</sequence>
<feature type="domain" description="Iron-binding zinc finger CDGSH type" evidence="7">
    <location>
        <begin position="52"/>
        <end position="89"/>
    </location>
</feature>
<dbReference type="EMBL" id="GDRN01047157">
    <property type="protein sequence ID" value="JAI66738.1"/>
    <property type="molecule type" value="Transcribed_RNA"/>
</dbReference>
<dbReference type="Pfam" id="PF09360">
    <property type="entry name" value="zf-CDGSH"/>
    <property type="match status" value="1"/>
</dbReference>
<dbReference type="PANTHER" id="PTHR46491:SF3">
    <property type="entry name" value="CDGSH IRON-SULFUR DOMAIN-CONTAINING PROTEIN 3, MITOCHONDRIAL"/>
    <property type="match status" value="1"/>
</dbReference>
<dbReference type="GO" id="GO:0051537">
    <property type="term" value="F:2 iron, 2 sulfur cluster binding"/>
    <property type="evidence" value="ECO:0007669"/>
    <property type="project" value="UniProtKB-KW"/>
</dbReference>
<dbReference type="InterPro" id="IPR052950">
    <property type="entry name" value="CISD"/>
</dbReference>
<evidence type="ECO:0000256" key="3">
    <source>
        <dbReference type="ARBA" id="ARBA00023004"/>
    </source>
</evidence>
<feature type="region of interest" description="Disordered" evidence="6">
    <location>
        <begin position="24"/>
        <end position="47"/>
    </location>
</feature>
<proteinExistence type="predicted"/>
<feature type="domain" description="Iron-binding zinc finger CDGSH type" evidence="7">
    <location>
        <begin position="94"/>
        <end position="131"/>
    </location>
</feature>
<reference evidence="8" key="1">
    <citation type="submission" date="2015-09" db="EMBL/GenBank/DDBJ databases">
        <title>Scylla olivacea transcriptome.</title>
        <authorList>
            <person name="Ikhwanuddin M."/>
        </authorList>
    </citation>
    <scope>NUCLEOTIDE SEQUENCE</scope>
</reference>
<evidence type="ECO:0000256" key="5">
    <source>
        <dbReference type="ARBA" id="ARBA00034078"/>
    </source>
</evidence>
<protein>
    <recommendedName>
        <fullName evidence="7">Iron-binding zinc finger CDGSH type domain-containing protein</fullName>
    </recommendedName>
</protein>
<evidence type="ECO:0000256" key="2">
    <source>
        <dbReference type="ARBA" id="ARBA00022723"/>
    </source>
</evidence>
<comment type="cofactor">
    <cofactor evidence="5">
        <name>[2Fe-2S] cluster</name>
        <dbReference type="ChEBI" id="CHEBI:190135"/>
    </cofactor>
</comment>
<evidence type="ECO:0000313" key="8">
    <source>
        <dbReference type="EMBL" id="JAI66739.1"/>
    </source>
</evidence>
<dbReference type="AlphaFoldDB" id="A0A0P4WQT6"/>
<keyword evidence="2" id="KW-0479">Metal-binding</keyword>
<dbReference type="EMBL" id="GDRN01047155">
    <property type="protein sequence ID" value="JAI66739.1"/>
    <property type="molecule type" value="Transcribed_RNA"/>
</dbReference>
<keyword evidence="4" id="KW-0411">Iron-sulfur</keyword>
<dbReference type="PANTHER" id="PTHR46491">
    <property type="entry name" value="CDGSH IRON SULFUR DOMAIN PROTEIN HOMOLOG"/>
    <property type="match status" value="1"/>
</dbReference>
<evidence type="ECO:0000259" key="7">
    <source>
        <dbReference type="SMART" id="SM00704"/>
    </source>
</evidence>
<evidence type="ECO:0000256" key="6">
    <source>
        <dbReference type="SAM" id="MobiDB-lite"/>
    </source>
</evidence>
<feature type="compositionally biased region" description="Basic and acidic residues" evidence="6">
    <location>
        <begin position="32"/>
        <end position="45"/>
    </location>
</feature>
<name>A0A0P4WQT6_SCYOL</name>
<dbReference type="GO" id="GO:0046872">
    <property type="term" value="F:metal ion binding"/>
    <property type="evidence" value="ECO:0007669"/>
    <property type="project" value="UniProtKB-KW"/>
</dbReference>
<organism evidence="8">
    <name type="scientific">Scylla olivacea</name>
    <name type="common">Orange mud crab</name>
    <name type="synonym">Cancer olivacea</name>
    <dbReference type="NCBI Taxonomy" id="85551"/>
    <lineage>
        <taxon>Eukaryota</taxon>
        <taxon>Metazoa</taxon>
        <taxon>Ecdysozoa</taxon>
        <taxon>Arthropoda</taxon>
        <taxon>Crustacea</taxon>
        <taxon>Multicrustacea</taxon>
        <taxon>Malacostraca</taxon>
        <taxon>Eumalacostraca</taxon>
        <taxon>Eucarida</taxon>
        <taxon>Decapoda</taxon>
        <taxon>Pleocyemata</taxon>
        <taxon>Brachyura</taxon>
        <taxon>Eubrachyura</taxon>
        <taxon>Portunoidea</taxon>
        <taxon>Portunidae</taxon>
        <taxon>Portuninae</taxon>
        <taxon>Scylla</taxon>
    </lineage>
</organism>
<evidence type="ECO:0000256" key="1">
    <source>
        <dbReference type="ARBA" id="ARBA00022714"/>
    </source>
</evidence>
<evidence type="ECO:0000256" key="4">
    <source>
        <dbReference type="ARBA" id="ARBA00023014"/>
    </source>
</evidence>
<dbReference type="InterPro" id="IPR018967">
    <property type="entry name" value="FeS-contain_CDGSH-typ"/>
</dbReference>
<keyword evidence="3" id="KW-0408">Iron</keyword>
<keyword evidence="1" id="KW-0001">2Fe-2S</keyword>